<feature type="transmembrane region" description="Helical" evidence="1">
    <location>
        <begin position="6"/>
        <end position="28"/>
    </location>
</feature>
<keyword evidence="1" id="KW-0472">Membrane</keyword>
<keyword evidence="3" id="KW-1185">Reference proteome</keyword>
<sequence>MSNTNVFGTVVSPIDFSVKLVVFVFQFWSQKQSANILLLERIMAYFQE</sequence>
<keyword evidence="1" id="KW-1133">Transmembrane helix</keyword>
<keyword evidence="1" id="KW-0812">Transmembrane</keyword>
<dbReference type="Proteomes" id="UP000002334">
    <property type="component" value="Chromosome"/>
</dbReference>
<accession>C4K622</accession>
<dbReference type="EMBL" id="CP001277">
    <property type="protein sequence ID" value="ACQ68015.1"/>
    <property type="molecule type" value="Genomic_DNA"/>
</dbReference>
<dbReference type="AlphaFoldDB" id="C4K622"/>
<organism evidence="2 3">
    <name type="scientific">Hamiltonella defensa subsp. Acyrthosiphon pisum (strain 5AT)</name>
    <dbReference type="NCBI Taxonomy" id="572265"/>
    <lineage>
        <taxon>Bacteria</taxon>
        <taxon>Pseudomonadati</taxon>
        <taxon>Pseudomonadota</taxon>
        <taxon>Gammaproteobacteria</taxon>
        <taxon>Enterobacterales</taxon>
        <taxon>Enterobacteriaceae</taxon>
        <taxon>aphid secondary symbionts</taxon>
        <taxon>Candidatus Williamhamiltonella</taxon>
    </lineage>
</organism>
<evidence type="ECO:0000256" key="1">
    <source>
        <dbReference type="SAM" id="Phobius"/>
    </source>
</evidence>
<name>C4K622_HAMD5</name>
<protein>
    <submittedName>
        <fullName evidence="2">Uncharacterized protein</fullName>
    </submittedName>
</protein>
<reference evidence="2 3" key="1">
    <citation type="journal article" date="2009" name="Proc. Natl. Acad. Sci. U.S.A.">
        <title>Hamiltonella defensa, genome evolution of protective bacterial endosymbiont from pathogenic ancestors.</title>
        <authorList>
            <person name="Degnan P.H."/>
            <person name="Yu Y."/>
            <person name="Sisneros N."/>
            <person name="Wing R.A."/>
            <person name="Moran N.A."/>
        </authorList>
    </citation>
    <scope>NUCLEOTIDE SEQUENCE [LARGE SCALE GENOMIC DNA]</scope>
    <source>
        <strain evidence="3">5AT</strain>
    </source>
</reference>
<evidence type="ECO:0000313" key="3">
    <source>
        <dbReference type="Proteomes" id="UP000002334"/>
    </source>
</evidence>
<gene>
    <name evidence="2" type="ordered locus">HDEF_1380</name>
</gene>
<proteinExistence type="predicted"/>
<dbReference type="HOGENOM" id="CLU_3153509_0_0_6"/>
<dbReference type="KEGG" id="hde:HDEF_1380"/>
<evidence type="ECO:0000313" key="2">
    <source>
        <dbReference type="EMBL" id="ACQ68015.1"/>
    </source>
</evidence>